<evidence type="ECO:0000313" key="3">
    <source>
        <dbReference type="Proteomes" id="UP001176940"/>
    </source>
</evidence>
<evidence type="ECO:0000256" key="1">
    <source>
        <dbReference type="SAM" id="MobiDB-lite"/>
    </source>
</evidence>
<gene>
    <name evidence="2" type="ORF">RIMI_LOCUS16245102</name>
</gene>
<accession>A0ABN9M3U9</accession>
<proteinExistence type="predicted"/>
<dbReference type="Pfam" id="PF10344">
    <property type="entry name" value="Hobbit"/>
    <property type="match status" value="1"/>
</dbReference>
<evidence type="ECO:0000313" key="2">
    <source>
        <dbReference type="EMBL" id="CAJ0958205.1"/>
    </source>
</evidence>
<reference evidence="2" key="1">
    <citation type="submission" date="2023-07" db="EMBL/GenBank/DDBJ databases">
        <authorList>
            <person name="Stuckert A."/>
        </authorList>
    </citation>
    <scope>NUCLEOTIDE SEQUENCE</scope>
</reference>
<dbReference type="PANTHER" id="PTHR15678">
    <property type="entry name" value="ANTIGEN MLAA-22-RELATED"/>
    <property type="match status" value="1"/>
</dbReference>
<dbReference type="Proteomes" id="UP001176940">
    <property type="component" value="Unassembled WGS sequence"/>
</dbReference>
<dbReference type="EMBL" id="CAUEEQ010045025">
    <property type="protein sequence ID" value="CAJ0958205.1"/>
    <property type="molecule type" value="Genomic_DNA"/>
</dbReference>
<protein>
    <submittedName>
        <fullName evidence="2">Uncharacterized protein</fullName>
    </submittedName>
</protein>
<comment type="caution">
    <text evidence="2">The sequence shown here is derived from an EMBL/GenBank/DDBJ whole genome shotgun (WGS) entry which is preliminary data.</text>
</comment>
<keyword evidence="3" id="KW-1185">Reference proteome</keyword>
<organism evidence="2 3">
    <name type="scientific">Ranitomeya imitator</name>
    <name type="common">mimic poison frog</name>
    <dbReference type="NCBI Taxonomy" id="111125"/>
    <lineage>
        <taxon>Eukaryota</taxon>
        <taxon>Metazoa</taxon>
        <taxon>Chordata</taxon>
        <taxon>Craniata</taxon>
        <taxon>Vertebrata</taxon>
        <taxon>Euteleostomi</taxon>
        <taxon>Amphibia</taxon>
        <taxon>Batrachia</taxon>
        <taxon>Anura</taxon>
        <taxon>Neobatrachia</taxon>
        <taxon>Hyloidea</taxon>
        <taxon>Dendrobatidae</taxon>
        <taxon>Dendrobatinae</taxon>
        <taxon>Ranitomeya</taxon>
    </lineage>
</organism>
<name>A0ABN9M3U9_9NEOB</name>
<feature type="region of interest" description="Disordered" evidence="1">
    <location>
        <begin position="1"/>
        <end position="22"/>
    </location>
</feature>
<sequence length="586" mass="65313">MIGSEKDFTWQQHNTHGPVSPNDRLKEKDFTLLSVHLDSVNIMVLNVAVSESLWHMTLTKTAIVLDSDGKRMDCTLSLTQLTSKLLRSSNQDNACLAELSLALTVECSIHEKSLQAIALRVRSLNAEMHEGLFHSDLLQKRLVSAVPANTGESSSAEEEENSGDMMAPKWLQLVERLPCKLDVGFESSTVVLSMNSQQRLLNWTLKLLKFSYTREEDQLPMRKFIGTSELAQMSCELLIEDGLLLSQSRQRILCLNHLKAGVQVTSIDIQSTVALNTCIIHYRHQEFSHWFSLLALDRQMHRVSKASTKNNRPLPVILAPIVFNLNISNVNVSVQLDEAQPFAVGFSSVSLEFKHLRTQNLHQRALLTVSNLCWRVGKDSHIQQALHPPNTHVWGEAFVLDSFSLQGSYNQSIGVCILQADTLFVESTVQGLQVEFSDTCAECLSRVLSLMPVASKPPVPSQDPLSPVSPSEEQGSKLALLWKVDARVEDVNLFTLSTLVGAAQVRIDLLTLVGSAESCSLSLQGVATSLLKSITEKMEPCNKAPDRSDPLLYFSILSLSYYTTIHALEVRFEIHWWSPSVYQVIP</sequence>
<dbReference type="PANTHER" id="PTHR15678:SF6">
    <property type="entry name" value="BRIDGE-LIKE LIPID TRANSFER PROTEIN FAMILY MEMBER 2"/>
    <property type="match status" value="1"/>
</dbReference>
<dbReference type="InterPro" id="IPR045167">
    <property type="entry name" value="Hobbit"/>
</dbReference>